<gene>
    <name evidence="3" type="ORF">TL16_g10448</name>
</gene>
<dbReference type="PANTHER" id="PTHR42842">
    <property type="entry name" value="FAD/NAD(P)-BINDING OXIDOREDUCTASE"/>
    <property type="match status" value="1"/>
</dbReference>
<dbReference type="Gene3D" id="3.50.50.60">
    <property type="entry name" value="FAD/NAD(P)-binding domain"/>
    <property type="match status" value="1"/>
</dbReference>
<sequence>MAALVGDCIVDDLSFTFFQFTFIDFTVGHVGYDLDGEGIGAVALLLPQTYRLYNLELPPSTPPTPSNLLKKSIQILKSNSHKRNPTIPPDSIDVTLVRRSFDSRRKTLRTSGPVFNHVIDVCLSSQCSQILGEIKTINGKIERLPPSPSLPPSTPTLSFKKKPTIIITGSGPSGLFSALLLSRTKLFKIVLLERGQPVESRGKDIGKLIHRNQINPESNFAYGEGGAGTWSDGKLTTRIGRNSKSVRFVLSCFVKFGAPEWILTSGSPHLGTDNLVKILREMRKEIRSLGGEIRFGAKVTSLGYPENGTVKKVRVEYSDVIERGLGKEETERINRMARERVEIGSEDIGHSARDVYKMLHKEKIPLKPKPFAVGFRIEHPQSLINSLQYKEYSDQVVTGKKGTDLANGSKDIVEGVLPVASYRLATDLGYDGKINRPVYSFCMCPGGQIVPASTSEEETVVNGMSFSKRDSEFANSAVVVGVGEEGDEVLEEYWEKWGVLGGMYFQEDIERKSRELGGSNFTVPVQRLPNFLNSTLSPTLPKSSYRLPKKSSPLHTVYPPPNNQLPKARNNRNIRTTNSWLPRRIRVAAWRGD</sequence>
<feature type="domain" description="FAD-dependent protein C-terminal" evidence="2">
    <location>
        <begin position="370"/>
        <end position="560"/>
    </location>
</feature>
<evidence type="ECO:0000313" key="4">
    <source>
        <dbReference type="Proteomes" id="UP001162640"/>
    </source>
</evidence>
<evidence type="ECO:0000313" key="3">
    <source>
        <dbReference type="EMBL" id="GMH86146.1"/>
    </source>
</evidence>
<dbReference type="EMBL" id="BLQM01000371">
    <property type="protein sequence ID" value="GMH86146.1"/>
    <property type="molecule type" value="Genomic_DNA"/>
</dbReference>
<name>A0A9W7BCN2_9STRA</name>
<feature type="region of interest" description="Disordered" evidence="1">
    <location>
        <begin position="542"/>
        <end position="576"/>
    </location>
</feature>
<reference evidence="4" key="1">
    <citation type="journal article" date="2023" name="Commun. Biol.">
        <title>Genome analysis of Parmales, the sister group of diatoms, reveals the evolutionary specialization of diatoms from phago-mixotrophs to photoautotrophs.</title>
        <authorList>
            <person name="Ban H."/>
            <person name="Sato S."/>
            <person name="Yoshikawa S."/>
            <person name="Yamada K."/>
            <person name="Nakamura Y."/>
            <person name="Ichinomiya M."/>
            <person name="Sato N."/>
            <person name="Blanc-Mathieu R."/>
            <person name="Endo H."/>
            <person name="Kuwata A."/>
            <person name="Ogata H."/>
        </authorList>
    </citation>
    <scope>NUCLEOTIDE SEQUENCE [LARGE SCALE GENOMIC DNA]</scope>
</reference>
<dbReference type="PIRSF" id="PIRSF038984">
    <property type="entry name" value="FAD_binding_protein"/>
    <property type="match status" value="1"/>
</dbReference>
<comment type="caution">
    <text evidence="3">The sequence shown here is derived from an EMBL/GenBank/DDBJ whole genome shotgun (WGS) entry which is preliminary data.</text>
</comment>
<evidence type="ECO:0000256" key="1">
    <source>
        <dbReference type="SAM" id="MobiDB-lite"/>
    </source>
</evidence>
<dbReference type="InterPro" id="IPR028348">
    <property type="entry name" value="FAD-binding_protein"/>
</dbReference>
<dbReference type="PANTHER" id="PTHR42842:SF3">
    <property type="entry name" value="FAD_NAD(P)-BINDING OXIDOREDUCTASE FAMILY PROTEIN"/>
    <property type="match status" value="1"/>
</dbReference>
<evidence type="ECO:0000259" key="2">
    <source>
        <dbReference type="Pfam" id="PF21688"/>
    </source>
</evidence>
<dbReference type="InterPro" id="IPR036188">
    <property type="entry name" value="FAD/NAD-bd_sf"/>
</dbReference>
<protein>
    <recommendedName>
        <fullName evidence="2">FAD-dependent protein C-terminal domain-containing protein</fullName>
    </recommendedName>
</protein>
<proteinExistence type="predicted"/>
<dbReference type="Proteomes" id="UP001162640">
    <property type="component" value="Unassembled WGS sequence"/>
</dbReference>
<dbReference type="Pfam" id="PF21688">
    <property type="entry name" value="FAD-depend_C"/>
    <property type="match status" value="1"/>
</dbReference>
<dbReference type="AlphaFoldDB" id="A0A9W7BCN2"/>
<dbReference type="InterPro" id="IPR049516">
    <property type="entry name" value="FAD-depend_C"/>
</dbReference>
<organism evidence="3 4">
    <name type="scientific">Triparma laevis f. inornata</name>
    <dbReference type="NCBI Taxonomy" id="1714386"/>
    <lineage>
        <taxon>Eukaryota</taxon>
        <taxon>Sar</taxon>
        <taxon>Stramenopiles</taxon>
        <taxon>Ochrophyta</taxon>
        <taxon>Bolidophyceae</taxon>
        <taxon>Parmales</taxon>
        <taxon>Triparmaceae</taxon>
        <taxon>Triparma</taxon>
    </lineage>
</organism>
<dbReference type="SUPFAM" id="SSF51905">
    <property type="entry name" value="FAD/NAD(P)-binding domain"/>
    <property type="match status" value="1"/>
</dbReference>
<accession>A0A9W7BCN2</accession>